<dbReference type="EMBL" id="JAFEUM010000004">
    <property type="protein sequence ID" value="MBM7037117.1"/>
    <property type="molecule type" value="Genomic_DNA"/>
</dbReference>
<feature type="transmembrane region" description="Helical" evidence="1">
    <location>
        <begin position="203"/>
        <end position="225"/>
    </location>
</feature>
<keyword evidence="1" id="KW-0472">Membrane</keyword>
<name>A0ABS2HKP5_9VIBR</name>
<dbReference type="Pfam" id="PF02104">
    <property type="entry name" value="SURF1"/>
    <property type="match status" value="1"/>
</dbReference>
<evidence type="ECO:0000313" key="3">
    <source>
        <dbReference type="Proteomes" id="UP000809621"/>
    </source>
</evidence>
<comment type="caution">
    <text evidence="2">The sequence shown here is derived from an EMBL/GenBank/DDBJ whole genome shotgun (WGS) entry which is preliminary data.</text>
</comment>
<dbReference type="PROSITE" id="PS50895">
    <property type="entry name" value="SURF1"/>
    <property type="match status" value="1"/>
</dbReference>
<accession>A0ABS2HKP5</accession>
<proteinExistence type="inferred from homology"/>
<dbReference type="InterPro" id="IPR002994">
    <property type="entry name" value="Surf1/Shy1"/>
</dbReference>
<keyword evidence="1" id="KW-1133">Transmembrane helix</keyword>
<evidence type="ECO:0000256" key="1">
    <source>
        <dbReference type="RuleBase" id="RU363076"/>
    </source>
</evidence>
<dbReference type="RefSeq" id="WP_205158676.1">
    <property type="nucleotide sequence ID" value="NZ_JAFEUM010000004.1"/>
</dbReference>
<gene>
    <name evidence="2" type="ORF">JQC93_11945</name>
</gene>
<dbReference type="CDD" id="cd06662">
    <property type="entry name" value="SURF1"/>
    <property type="match status" value="1"/>
</dbReference>
<keyword evidence="1" id="KW-0812">Transmembrane</keyword>
<organism evidence="2 3">
    <name type="scientific">Vibrio ulleungensis</name>
    <dbReference type="NCBI Taxonomy" id="2807619"/>
    <lineage>
        <taxon>Bacteria</taxon>
        <taxon>Pseudomonadati</taxon>
        <taxon>Pseudomonadota</taxon>
        <taxon>Gammaproteobacteria</taxon>
        <taxon>Vibrionales</taxon>
        <taxon>Vibrionaceae</taxon>
        <taxon>Vibrio</taxon>
    </lineage>
</organism>
<comment type="similarity">
    <text evidence="1">Belongs to the SURF1 family.</text>
</comment>
<protein>
    <recommendedName>
        <fullName evidence="1">SURF1-like protein</fullName>
    </recommendedName>
</protein>
<evidence type="ECO:0000313" key="2">
    <source>
        <dbReference type="EMBL" id="MBM7037117.1"/>
    </source>
</evidence>
<comment type="subcellular location">
    <subcellularLocation>
        <location evidence="1">Cell membrane</location>
        <topology evidence="1">Multi-pass membrane protein</topology>
    </subcellularLocation>
</comment>
<reference evidence="2 3" key="1">
    <citation type="submission" date="2021-02" db="EMBL/GenBank/DDBJ databases">
        <authorList>
            <person name="Park J.-S."/>
        </authorList>
    </citation>
    <scope>NUCLEOTIDE SEQUENCE [LARGE SCALE GENOMIC DNA]</scope>
    <source>
        <strain evidence="2 3">188UL20-2</strain>
    </source>
</reference>
<sequence length="239" mass="27628">MLLVKLGMWQLDRGQQKQRLEQQLYDRSLALPVPLQTVMDDTSMLNEQQYYGLNISAQLSPSDKPALLLDNQTLDGKVGYLVYQPMYWRVDQHTSQLVLVDLGFVVAPPRREQLPNVELLTQETDLSARLYSKSINHLSEQQSLEVFQQGSMDLLRVQSINPGYLSSQWQQSVWPVFIQPTSLNDWSQPMVWKPFPMSSQKHFGYAVQWFAMAGVFMGLMVWVGWRFGLNRNKADKEVD</sequence>
<keyword evidence="1" id="KW-1003">Cell membrane</keyword>
<comment type="caution">
    <text evidence="1">Lacks conserved residue(s) required for the propagation of feature annotation.</text>
</comment>
<dbReference type="Proteomes" id="UP000809621">
    <property type="component" value="Unassembled WGS sequence"/>
</dbReference>
<keyword evidence="3" id="KW-1185">Reference proteome</keyword>